<gene>
    <name evidence="2" type="ORF">SAMN05444272_1452</name>
</gene>
<dbReference type="RefSeq" id="WP_073011237.1">
    <property type="nucleotide sequence ID" value="NZ_FRBW01000002.1"/>
</dbReference>
<proteinExistence type="predicted"/>
<protein>
    <submittedName>
        <fullName evidence="2">NADPH:quinone reductase</fullName>
    </submittedName>
</protein>
<feature type="domain" description="Enoyl reductase (ER)" evidence="1">
    <location>
        <begin position="10"/>
        <end position="305"/>
    </location>
</feature>
<accession>A0A1M7F191</accession>
<dbReference type="InterPro" id="IPR036291">
    <property type="entry name" value="NAD(P)-bd_dom_sf"/>
</dbReference>
<dbReference type="PANTHER" id="PTHR11695">
    <property type="entry name" value="ALCOHOL DEHYDROGENASE RELATED"/>
    <property type="match status" value="1"/>
</dbReference>
<keyword evidence="3" id="KW-1185">Reference proteome</keyword>
<dbReference type="AlphaFoldDB" id="A0A1M7F191"/>
<dbReference type="Pfam" id="PF13602">
    <property type="entry name" value="ADH_zinc_N_2"/>
    <property type="match status" value="1"/>
</dbReference>
<dbReference type="InterPro" id="IPR011032">
    <property type="entry name" value="GroES-like_sf"/>
</dbReference>
<dbReference type="SMART" id="SM00829">
    <property type="entry name" value="PKS_ER"/>
    <property type="match status" value="1"/>
</dbReference>
<sequence length="307" mass="32364">MKRVQYNRYGGPDEMYLGDFTLPDVSEREVLISIKAAAINPFDWKIRQGMMKFVTGRRFPRAMGTDFSGVVEAVGESVTHLAAGDEVFGTIDFKKSGAFAEMAVVDAATVARKPARLSFSEAASLPVAAMTAWAAIMNRNVAGADVFINGCNGAVGSFAVQLAQSQGAHVAGACGPSSRSIAKAAGIDPVLAYSDIETMAPTAKFDVVFDTLGTLNVRNGLSMLKRTGVFVDINPTLGRVLRGVLSRRYKLAFATQGMKNLPNIAQLAADGVLRPTVGSEEPFSNAVAAISGLEAGRRAGGKIVLVI</sequence>
<dbReference type="Gene3D" id="3.40.50.720">
    <property type="entry name" value="NAD(P)-binding Rossmann-like Domain"/>
    <property type="match status" value="1"/>
</dbReference>
<name>A0A1M7F191_9HYPH</name>
<dbReference type="PANTHER" id="PTHR11695:SF294">
    <property type="entry name" value="RETICULON-4-INTERACTING PROTEIN 1, MITOCHONDRIAL"/>
    <property type="match status" value="1"/>
</dbReference>
<organism evidence="2 3">
    <name type="scientific">Roseibium suaedae</name>
    <dbReference type="NCBI Taxonomy" id="735517"/>
    <lineage>
        <taxon>Bacteria</taxon>
        <taxon>Pseudomonadati</taxon>
        <taxon>Pseudomonadota</taxon>
        <taxon>Alphaproteobacteria</taxon>
        <taxon>Hyphomicrobiales</taxon>
        <taxon>Stappiaceae</taxon>
        <taxon>Roseibium</taxon>
    </lineage>
</organism>
<dbReference type="Gene3D" id="3.90.180.10">
    <property type="entry name" value="Medium-chain alcohol dehydrogenases, catalytic domain"/>
    <property type="match status" value="1"/>
</dbReference>
<dbReference type="SUPFAM" id="SSF51735">
    <property type="entry name" value="NAD(P)-binding Rossmann-fold domains"/>
    <property type="match status" value="1"/>
</dbReference>
<dbReference type="SUPFAM" id="SSF50129">
    <property type="entry name" value="GroES-like"/>
    <property type="match status" value="1"/>
</dbReference>
<evidence type="ECO:0000313" key="2">
    <source>
        <dbReference type="EMBL" id="SHL97497.1"/>
    </source>
</evidence>
<dbReference type="EMBL" id="FRBW01000002">
    <property type="protein sequence ID" value="SHL97497.1"/>
    <property type="molecule type" value="Genomic_DNA"/>
</dbReference>
<dbReference type="Pfam" id="PF08240">
    <property type="entry name" value="ADH_N"/>
    <property type="match status" value="1"/>
</dbReference>
<evidence type="ECO:0000313" key="3">
    <source>
        <dbReference type="Proteomes" id="UP000186002"/>
    </source>
</evidence>
<dbReference type="InterPro" id="IPR020843">
    <property type="entry name" value="ER"/>
</dbReference>
<dbReference type="InterPro" id="IPR013154">
    <property type="entry name" value="ADH-like_N"/>
</dbReference>
<dbReference type="OrthoDB" id="9805883at2"/>
<evidence type="ECO:0000259" key="1">
    <source>
        <dbReference type="SMART" id="SM00829"/>
    </source>
</evidence>
<dbReference type="CDD" id="cd08267">
    <property type="entry name" value="MDR1"/>
    <property type="match status" value="1"/>
</dbReference>
<dbReference type="Proteomes" id="UP000186002">
    <property type="component" value="Unassembled WGS sequence"/>
</dbReference>
<dbReference type="InterPro" id="IPR050700">
    <property type="entry name" value="YIM1/Zinc_Alcohol_DH_Fams"/>
</dbReference>
<dbReference type="STRING" id="735517.SAMN05444272_1452"/>
<reference evidence="2 3" key="1">
    <citation type="submission" date="2016-11" db="EMBL/GenBank/DDBJ databases">
        <authorList>
            <person name="Jaros S."/>
            <person name="Januszkiewicz K."/>
            <person name="Wedrychowicz H."/>
        </authorList>
    </citation>
    <scope>NUCLEOTIDE SEQUENCE [LARGE SCALE GENOMIC DNA]</scope>
    <source>
        <strain evidence="2 3">DSM 22153</strain>
    </source>
</reference>
<dbReference type="GO" id="GO:0016491">
    <property type="term" value="F:oxidoreductase activity"/>
    <property type="evidence" value="ECO:0007669"/>
    <property type="project" value="InterPro"/>
</dbReference>